<proteinExistence type="predicted"/>
<accession>A0AAJ1UVK8</accession>
<protein>
    <submittedName>
        <fullName evidence="2">Uncharacterized protein</fullName>
    </submittedName>
</protein>
<evidence type="ECO:0000313" key="3">
    <source>
        <dbReference type="Proteomes" id="UP001224428"/>
    </source>
</evidence>
<evidence type="ECO:0000256" key="1">
    <source>
        <dbReference type="SAM" id="Coils"/>
    </source>
</evidence>
<dbReference type="Proteomes" id="UP001224428">
    <property type="component" value="Unassembled WGS sequence"/>
</dbReference>
<sequence length="144" mass="17522">MTREEFMKYQNQLINTIKANQIETAKMFEKVEKQRQADKIELQNQFTNMLKAYREETAQMFEKVEKQRQKDKAEAERQRLADKLEFEEKLNKMEQKWDQKFDSLTSLIKNNHVEITNRLDKIEADVEMLKSFHKEDILNYKNIK</sequence>
<gene>
    <name evidence="2" type="ORF">QLQ80_00720</name>
</gene>
<name>A0AAJ1UVK8_9MOLU</name>
<dbReference type="EMBL" id="JASDDP010000008">
    <property type="protein sequence ID" value="MDJ1645614.1"/>
    <property type="molecule type" value="Genomic_DNA"/>
</dbReference>
<keyword evidence="3" id="KW-1185">Reference proteome</keyword>
<evidence type="ECO:0000313" key="2">
    <source>
        <dbReference type="EMBL" id="MDJ1645614.1"/>
    </source>
</evidence>
<reference evidence="2" key="1">
    <citation type="submission" date="2023-05" db="EMBL/GenBank/DDBJ databases">
        <title>Mycoplasma phocimorsus sp. nov., isolated from Scandinavian patients with seal finger or septic arthritis after contact with seals.</title>
        <authorList>
            <person name="Skafte-Holm A."/>
            <person name="Pedersen T.R."/>
            <person name="Froelund M."/>
            <person name="Stegger M."/>
            <person name="Qvortrup K."/>
            <person name="Michaels D.L."/>
            <person name="Brown D.R."/>
            <person name="Jensen J.S."/>
        </authorList>
    </citation>
    <scope>NUCLEOTIDE SEQUENCE</scope>
    <source>
        <strain evidence="2">M5725</strain>
    </source>
</reference>
<dbReference type="AlphaFoldDB" id="A0AAJ1UVK8"/>
<keyword evidence="1" id="KW-0175">Coiled coil</keyword>
<dbReference type="RefSeq" id="WP_283827138.1">
    <property type="nucleotide sequence ID" value="NZ_JASDDP010000008.1"/>
</dbReference>
<feature type="coiled-coil region" evidence="1">
    <location>
        <begin position="50"/>
        <end position="90"/>
    </location>
</feature>
<organism evidence="2 3">
    <name type="scientific">Mycoplasma phocimorsus</name>
    <dbReference type="NCBI Taxonomy" id="3045839"/>
    <lineage>
        <taxon>Bacteria</taxon>
        <taxon>Bacillati</taxon>
        <taxon>Mycoplasmatota</taxon>
        <taxon>Mollicutes</taxon>
        <taxon>Mycoplasmataceae</taxon>
        <taxon>Mycoplasma</taxon>
    </lineage>
</organism>
<comment type="caution">
    <text evidence="2">The sequence shown here is derived from an EMBL/GenBank/DDBJ whole genome shotgun (WGS) entry which is preliminary data.</text>
</comment>